<dbReference type="Pfam" id="PF03466">
    <property type="entry name" value="LysR_substrate"/>
    <property type="match status" value="1"/>
</dbReference>
<proteinExistence type="inferred from homology"/>
<dbReference type="SUPFAM" id="SSF46785">
    <property type="entry name" value="Winged helix' DNA-binding domain"/>
    <property type="match status" value="1"/>
</dbReference>
<dbReference type="PROSITE" id="PS50931">
    <property type="entry name" value="HTH_LYSR"/>
    <property type="match status" value="1"/>
</dbReference>
<dbReference type="Gene3D" id="3.40.190.10">
    <property type="entry name" value="Periplasmic binding protein-like II"/>
    <property type="match status" value="2"/>
</dbReference>
<dbReference type="GO" id="GO:0032993">
    <property type="term" value="C:protein-DNA complex"/>
    <property type="evidence" value="ECO:0007669"/>
    <property type="project" value="TreeGrafter"/>
</dbReference>
<keyword evidence="4" id="KW-0804">Transcription</keyword>
<dbReference type="GO" id="GO:0003677">
    <property type="term" value="F:DNA binding"/>
    <property type="evidence" value="ECO:0007669"/>
    <property type="project" value="UniProtKB-KW"/>
</dbReference>
<evidence type="ECO:0000313" key="7">
    <source>
        <dbReference type="Proteomes" id="UP000238164"/>
    </source>
</evidence>
<dbReference type="AlphaFoldDB" id="A0A2N9JIT8"/>
<gene>
    <name evidence="6" type="ORF">MPLG2_2940</name>
</gene>
<dbReference type="Gene3D" id="1.10.10.10">
    <property type="entry name" value="Winged helix-like DNA-binding domain superfamily/Winged helix DNA-binding domain"/>
    <property type="match status" value="1"/>
</dbReference>
<accession>A0A2N9JIT8</accession>
<dbReference type="PANTHER" id="PTHR30346:SF29">
    <property type="entry name" value="LYSR SUBSTRATE-BINDING"/>
    <property type="match status" value="1"/>
</dbReference>
<dbReference type="RefSeq" id="WP_197709950.1">
    <property type="nucleotide sequence ID" value="NZ_BAAAGO010000035.1"/>
</dbReference>
<sequence>MSRMVDIQRLRVYRAVVAAGSIQAAAANLGYTPSAVSQQVSALSRETGLVLLGKAGRGIEPTDAGLELVQAADTLFGQLAEVEAKVADLREGRAGTLSMSYFTSAAMEWIPEIVQRVLAEHPRLRLDLSVRELPAGEAERTDVELLVAPRDFAAPPGFRSWPLMDEPYRALVPAGHRLAERCTIELAELADERWIAHDSDHAWCVINLKRACVAAGFSPTYSVRTANHTTAIAFVAVGIGVAVMPRLCTESLPESVVTLEVTNPTPQRTVHLMVRRAVEHTHAVRLVMNGLIDKVREATGDIVPDAIA</sequence>
<organism evidence="6 7">
    <name type="scientific">Micropruina glycogenica</name>
    <dbReference type="NCBI Taxonomy" id="75385"/>
    <lineage>
        <taxon>Bacteria</taxon>
        <taxon>Bacillati</taxon>
        <taxon>Actinomycetota</taxon>
        <taxon>Actinomycetes</taxon>
        <taxon>Propionibacteriales</taxon>
        <taxon>Nocardioidaceae</taxon>
        <taxon>Micropruina</taxon>
    </lineage>
</organism>
<dbReference type="Proteomes" id="UP000238164">
    <property type="component" value="Chromosome 1"/>
</dbReference>
<reference evidence="6 7" key="1">
    <citation type="submission" date="2018-02" db="EMBL/GenBank/DDBJ databases">
        <authorList>
            <person name="Cohen D.B."/>
            <person name="Kent A.D."/>
        </authorList>
    </citation>
    <scope>NUCLEOTIDE SEQUENCE [LARGE SCALE GENOMIC DNA]</scope>
    <source>
        <strain evidence="6">1</strain>
    </source>
</reference>
<dbReference type="InterPro" id="IPR000847">
    <property type="entry name" value="LysR_HTH_N"/>
</dbReference>
<dbReference type="GO" id="GO:0003700">
    <property type="term" value="F:DNA-binding transcription factor activity"/>
    <property type="evidence" value="ECO:0007669"/>
    <property type="project" value="InterPro"/>
</dbReference>
<dbReference type="Pfam" id="PF00126">
    <property type="entry name" value="HTH_1"/>
    <property type="match status" value="1"/>
</dbReference>
<evidence type="ECO:0000259" key="5">
    <source>
        <dbReference type="PROSITE" id="PS50931"/>
    </source>
</evidence>
<comment type="similarity">
    <text evidence="1">Belongs to the LysR transcriptional regulatory family.</text>
</comment>
<dbReference type="InterPro" id="IPR005119">
    <property type="entry name" value="LysR_subst-bd"/>
</dbReference>
<dbReference type="InterPro" id="IPR036388">
    <property type="entry name" value="WH-like_DNA-bd_sf"/>
</dbReference>
<keyword evidence="3 6" id="KW-0238">DNA-binding</keyword>
<keyword evidence="7" id="KW-1185">Reference proteome</keyword>
<name>A0A2N9JIT8_9ACTN</name>
<evidence type="ECO:0000256" key="1">
    <source>
        <dbReference type="ARBA" id="ARBA00009437"/>
    </source>
</evidence>
<evidence type="ECO:0000256" key="4">
    <source>
        <dbReference type="ARBA" id="ARBA00023163"/>
    </source>
</evidence>
<feature type="domain" description="HTH lysR-type" evidence="5">
    <location>
        <begin position="5"/>
        <end position="62"/>
    </location>
</feature>
<keyword evidence="2" id="KW-0805">Transcription regulation</keyword>
<dbReference type="SUPFAM" id="SSF53850">
    <property type="entry name" value="Periplasmic binding protein-like II"/>
    <property type="match status" value="1"/>
</dbReference>
<dbReference type="PANTHER" id="PTHR30346">
    <property type="entry name" value="TRANSCRIPTIONAL DUAL REGULATOR HCAR-RELATED"/>
    <property type="match status" value="1"/>
</dbReference>
<protein>
    <submittedName>
        <fullName evidence="6">DNA-binding transcriptional regulator, LysR family</fullName>
    </submittedName>
</protein>
<dbReference type="KEGG" id="mgg:MPLG2_2940"/>
<evidence type="ECO:0000313" key="6">
    <source>
        <dbReference type="EMBL" id="SPD87970.1"/>
    </source>
</evidence>
<dbReference type="InterPro" id="IPR036390">
    <property type="entry name" value="WH_DNA-bd_sf"/>
</dbReference>
<evidence type="ECO:0000256" key="3">
    <source>
        <dbReference type="ARBA" id="ARBA00023125"/>
    </source>
</evidence>
<evidence type="ECO:0000256" key="2">
    <source>
        <dbReference type="ARBA" id="ARBA00023015"/>
    </source>
</evidence>
<dbReference type="EMBL" id="LT985188">
    <property type="protein sequence ID" value="SPD87970.1"/>
    <property type="molecule type" value="Genomic_DNA"/>
</dbReference>